<keyword evidence="4 6" id="KW-1133">Transmembrane helix</keyword>
<dbReference type="InterPro" id="IPR027379">
    <property type="entry name" value="CLS_N"/>
</dbReference>
<evidence type="ECO:0000256" key="3">
    <source>
        <dbReference type="ARBA" id="ARBA00022692"/>
    </source>
</evidence>
<dbReference type="Proteomes" id="UP000431092">
    <property type="component" value="Unassembled WGS sequence"/>
</dbReference>
<organism evidence="8 9">
    <name type="scientific">Arsenicicoccus cauae</name>
    <dbReference type="NCBI Taxonomy" id="2663847"/>
    <lineage>
        <taxon>Bacteria</taxon>
        <taxon>Bacillati</taxon>
        <taxon>Actinomycetota</taxon>
        <taxon>Actinomycetes</taxon>
        <taxon>Micrococcales</taxon>
        <taxon>Intrasporangiaceae</taxon>
        <taxon>Arsenicicoccus</taxon>
    </lineage>
</organism>
<reference evidence="8 9" key="1">
    <citation type="submission" date="2019-11" db="EMBL/GenBank/DDBJ databases">
        <title>Whole genome sequencing identifies a novel species of the genus Arsenicicoccus isolated from human blood.</title>
        <authorList>
            <person name="Jeong J.H."/>
            <person name="Kweon O.J."/>
            <person name="Kim H.R."/>
            <person name="Kim T.-H."/>
            <person name="Ha S.-M."/>
            <person name="Lee M.-K."/>
        </authorList>
    </citation>
    <scope>NUCLEOTIDE SEQUENCE [LARGE SCALE GENOMIC DNA]</scope>
    <source>
        <strain evidence="8 9">MKL-02</strain>
    </source>
</reference>
<dbReference type="GO" id="GO:0005886">
    <property type="term" value="C:plasma membrane"/>
    <property type="evidence" value="ECO:0007669"/>
    <property type="project" value="UniProtKB-SubCell"/>
</dbReference>
<accession>A0A6I3ITH6</accession>
<keyword evidence="5 6" id="KW-0472">Membrane</keyword>
<evidence type="ECO:0000256" key="2">
    <source>
        <dbReference type="ARBA" id="ARBA00022475"/>
    </source>
</evidence>
<evidence type="ECO:0000256" key="5">
    <source>
        <dbReference type="ARBA" id="ARBA00023136"/>
    </source>
</evidence>
<evidence type="ECO:0000256" key="6">
    <source>
        <dbReference type="SAM" id="Phobius"/>
    </source>
</evidence>
<name>A0A6I3ITH6_9MICO</name>
<evidence type="ECO:0000256" key="1">
    <source>
        <dbReference type="ARBA" id="ARBA00004651"/>
    </source>
</evidence>
<sequence length="68" mass="7273">MEVPVDSRALAALAPLAFLALALVLLDLARSRGARHLPRWAWAVLVLASFPLGPVAYLLLGRDRGGRA</sequence>
<keyword evidence="3 6" id="KW-0812">Transmembrane</keyword>
<feature type="transmembrane region" description="Helical" evidence="6">
    <location>
        <begin position="41"/>
        <end position="60"/>
    </location>
</feature>
<dbReference type="EMBL" id="WLVL01000021">
    <property type="protein sequence ID" value="MTB71601.1"/>
    <property type="molecule type" value="Genomic_DNA"/>
</dbReference>
<keyword evidence="9" id="KW-1185">Reference proteome</keyword>
<evidence type="ECO:0000259" key="7">
    <source>
        <dbReference type="Pfam" id="PF13396"/>
    </source>
</evidence>
<evidence type="ECO:0000313" key="8">
    <source>
        <dbReference type="EMBL" id="MTB71601.1"/>
    </source>
</evidence>
<feature type="domain" description="Cardiolipin synthase N-terminal" evidence="7">
    <location>
        <begin position="17"/>
        <end position="62"/>
    </location>
</feature>
<evidence type="ECO:0000256" key="4">
    <source>
        <dbReference type="ARBA" id="ARBA00022989"/>
    </source>
</evidence>
<dbReference type="AlphaFoldDB" id="A0A6I3ITH6"/>
<keyword evidence="2" id="KW-1003">Cell membrane</keyword>
<comment type="subcellular location">
    <subcellularLocation>
        <location evidence="1">Cell membrane</location>
        <topology evidence="1">Multi-pass membrane protein</topology>
    </subcellularLocation>
</comment>
<dbReference type="Pfam" id="PF13396">
    <property type="entry name" value="PLDc_N"/>
    <property type="match status" value="1"/>
</dbReference>
<comment type="caution">
    <text evidence="8">The sequence shown here is derived from an EMBL/GenBank/DDBJ whole genome shotgun (WGS) entry which is preliminary data.</text>
</comment>
<proteinExistence type="predicted"/>
<gene>
    <name evidence="8" type="ORF">GGG17_06380</name>
</gene>
<protein>
    <recommendedName>
        <fullName evidence="7">Cardiolipin synthase N-terminal domain-containing protein</fullName>
    </recommendedName>
</protein>
<evidence type="ECO:0000313" key="9">
    <source>
        <dbReference type="Proteomes" id="UP000431092"/>
    </source>
</evidence>